<gene>
    <name evidence="1" type="ORF">O3M35_008322</name>
</gene>
<sequence length="531" mass="59945">METATEFSTELGLQRLWGRRLTGNNLYEEDLGVLLQDRDVFPSAQIEIDEDAKSRPSSPCPPCQDPFYQDLVQSTFVPICQTECKKCTPEIKSVELNGASIKDIPAIYRIKNIKKHEFPAIGIYVDPRIVPGFKYRVRPIHQNGHQEKWLFKRRALELESIGRGYSRRITFKADRGNLNNNSNYFWADSRPEGFAFEIELVSPGDKFTIFDANRVPVGTLEITRNQVAQEEVGHRVLEDGCVEKTARVRSLCKVEWYEENNGDLIVPMSGVAISVKCKGIIKTRLIGVTIGSHPRRGFTLKAGINNRLRSTKVRGESIQDVPTTYTITGLDAHELPVIGTYVDPRIVPGFYYRVRPAGGKRRPLFNGRILKLISIGMGYGKRITFAPDSLNNPENYFWSDTHPEGLGFEPSAVRAGMKFEIIAGNLRLGEATVFRADAPQIEKEQEIMKNNTKEITIIKHIHVDITCHVTIDTRFDKSSEPVLMRISGTALVMKSPKNPEAQVLKIENIGLDSQLNILFSTQWDQLVFVPV</sequence>
<dbReference type="Proteomes" id="UP001461498">
    <property type="component" value="Unassembled WGS sequence"/>
</dbReference>
<evidence type="ECO:0000313" key="1">
    <source>
        <dbReference type="EMBL" id="KAK9506370.1"/>
    </source>
</evidence>
<evidence type="ECO:0000313" key="2">
    <source>
        <dbReference type="Proteomes" id="UP001461498"/>
    </source>
</evidence>
<comment type="caution">
    <text evidence="1">The sequence shown here is derived from an EMBL/GenBank/DDBJ whole genome shotgun (WGS) entry which is preliminary data.</text>
</comment>
<accession>A0AAW1DDC0</accession>
<name>A0AAW1DDC0_9HEMI</name>
<dbReference type="EMBL" id="JAPXFL010000005">
    <property type="protein sequence ID" value="KAK9506370.1"/>
    <property type="molecule type" value="Genomic_DNA"/>
</dbReference>
<keyword evidence="2" id="KW-1185">Reference proteome</keyword>
<organism evidence="1 2">
    <name type="scientific">Rhynocoris fuscipes</name>
    <dbReference type="NCBI Taxonomy" id="488301"/>
    <lineage>
        <taxon>Eukaryota</taxon>
        <taxon>Metazoa</taxon>
        <taxon>Ecdysozoa</taxon>
        <taxon>Arthropoda</taxon>
        <taxon>Hexapoda</taxon>
        <taxon>Insecta</taxon>
        <taxon>Pterygota</taxon>
        <taxon>Neoptera</taxon>
        <taxon>Paraneoptera</taxon>
        <taxon>Hemiptera</taxon>
        <taxon>Heteroptera</taxon>
        <taxon>Panheteroptera</taxon>
        <taxon>Cimicomorpha</taxon>
        <taxon>Reduviidae</taxon>
        <taxon>Harpactorinae</taxon>
        <taxon>Harpactorini</taxon>
        <taxon>Rhynocoris</taxon>
    </lineage>
</organism>
<reference evidence="1 2" key="1">
    <citation type="submission" date="2022-12" db="EMBL/GenBank/DDBJ databases">
        <title>Chromosome-level genome assembly of true bugs.</title>
        <authorList>
            <person name="Ma L."/>
            <person name="Li H."/>
        </authorList>
    </citation>
    <scope>NUCLEOTIDE SEQUENCE [LARGE SCALE GENOMIC DNA]</scope>
    <source>
        <strain evidence="1">Lab_2022b</strain>
    </source>
</reference>
<dbReference type="AlphaFoldDB" id="A0AAW1DDC0"/>
<proteinExistence type="predicted"/>
<protein>
    <submittedName>
        <fullName evidence="1">Uncharacterized protein</fullName>
    </submittedName>
</protein>